<dbReference type="FunFam" id="3.30.160.60:FF:001498">
    <property type="entry name" value="Zinc finger protein 404"/>
    <property type="match status" value="1"/>
</dbReference>
<organism evidence="16">
    <name type="scientific">Rattus norvegicus</name>
    <name type="common">Rat</name>
    <dbReference type="NCBI Taxonomy" id="10116"/>
    <lineage>
        <taxon>Eukaryota</taxon>
        <taxon>Metazoa</taxon>
        <taxon>Chordata</taxon>
        <taxon>Craniata</taxon>
        <taxon>Vertebrata</taxon>
        <taxon>Euteleostomi</taxon>
        <taxon>Mammalia</taxon>
        <taxon>Eutheria</taxon>
        <taxon>Euarchontoglires</taxon>
        <taxon>Glires</taxon>
        <taxon>Rodentia</taxon>
        <taxon>Myomorpha</taxon>
        <taxon>Muroidea</taxon>
        <taxon>Muridae</taxon>
        <taxon>Murinae</taxon>
        <taxon>Rattus</taxon>
    </lineage>
</organism>
<feature type="domain" description="C2H2-type" evidence="14">
    <location>
        <begin position="475"/>
        <end position="502"/>
    </location>
</feature>
<dbReference type="FunFam" id="3.30.160.60:FF:001060">
    <property type="entry name" value="Zinc finger protein OZF"/>
    <property type="match status" value="1"/>
</dbReference>
<dbReference type="PANTHER" id="PTHR24393:SF100">
    <property type="entry name" value="ZINC FINGER PROTEIN-RELATED"/>
    <property type="match status" value="1"/>
</dbReference>
<dbReference type="SMR" id="A0A9K3Y6N2"/>
<dbReference type="AGR" id="RGD:1309564"/>
<dbReference type="AlphaFoldDB" id="A0A9K3Y6N2"/>
<dbReference type="PROSITE" id="PS00028">
    <property type="entry name" value="ZINC_FINGER_C2H2_1"/>
    <property type="match status" value="9"/>
</dbReference>
<sequence length="614" mass="68304">MAADVNFCQKSQRLGTEEQDGSCERLVSFEDVTVDFSQEEWQHLDSAQRCLYQEVMLEIYSHLLAVGYPRPEAILQMKNRKDTRLGQVDFLHQRCGQGQSEHDSPQQICVTTAFPRDASRVITRGGSYCSIMEEPWQGGDPKKTDQQNQIPPSSPGAFFSQKAVITDNCGGCEAAGGSIPLGPHLISTQKGSPRRCPCEKTLQPNLQTDSEHQSSATKQPNGVVDSCRLCTQGLSSAVCTTHSTGERACTGNQCANVLSPRSPLRQHGILSQDEPVEYTKDEKAFTAGSASCEQQTTNTLDLETHFICHICGKSFLQKSELSFHPGTSREETRYECPDCLKSLTTSPSSLQAHHEAHTKQKPYTCHDCGKSFSYASHLKVHLRIHTGERPYVCSDCGKAFSQKSVLTTHQRIHTGEKPYACSHCGKLFVYASDLRKHSRFHTGEKPYECRDCGKVFSNKSHLPVHRRIHTGEKPYKCRDCGKSFRRKSHLQVHGRTHTGEKPYACPDCGKAFSHSSVLSTHQRIHTGERPYVCSDCGKAMSSKAQLSEHQRVHTGEKPFVCVECGKAFGGRSSLQVHRRTHSGEKPFVCHKCGKGFLRKSQLSSHQQTHPGENP</sequence>
<evidence type="ECO:0000259" key="14">
    <source>
        <dbReference type="PROSITE" id="PS50157"/>
    </source>
</evidence>
<dbReference type="OrthoDB" id="427030at2759"/>
<dbReference type="RefSeq" id="XP_006229109.1">
    <property type="nucleotide sequence ID" value="XM_006229047.5"/>
</dbReference>
<feature type="domain" description="C2H2-type" evidence="14">
    <location>
        <begin position="306"/>
        <end position="333"/>
    </location>
</feature>
<dbReference type="FunFam" id="3.30.160.60:FF:000029">
    <property type="entry name" value="GLI family zinc finger 4"/>
    <property type="match status" value="1"/>
</dbReference>
<feature type="domain" description="KRAB" evidence="15">
    <location>
        <begin position="27"/>
        <end position="96"/>
    </location>
</feature>
<evidence type="ECO:0000313" key="16">
    <source>
        <dbReference type="EMBL" id="AAH87070.1"/>
    </source>
</evidence>
<dbReference type="EMBL" id="BC087070">
    <property type="protein sequence ID" value="AAH87070.1"/>
    <property type="molecule type" value="mRNA"/>
</dbReference>
<keyword evidence="7" id="KW-0862">Zinc</keyword>
<dbReference type="FunFam" id="3.30.160.60:FF:000016">
    <property type="entry name" value="zinc finger protein 37 homolog"/>
    <property type="match status" value="1"/>
</dbReference>
<keyword evidence="9" id="KW-0238">DNA-binding</keyword>
<dbReference type="InterPro" id="IPR013087">
    <property type="entry name" value="Znf_C2H2_type"/>
</dbReference>
<protein>
    <submittedName>
        <fullName evidence="17">Similar to RIKEN cDNA 4933405K07</fullName>
    </submittedName>
    <submittedName>
        <fullName evidence="16">Zinc finger protein 819</fullName>
    </submittedName>
</protein>
<dbReference type="RefSeq" id="XP_063117817.1">
    <property type="nucleotide sequence ID" value="XM_063261747.1"/>
</dbReference>
<dbReference type="InterPro" id="IPR036051">
    <property type="entry name" value="KRAB_dom_sf"/>
</dbReference>
<evidence type="ECO:0000256" key="10">
    <source>
        <dbReference type="ARBA" id="ARBA00023163"/>
    </source>
</evidence>
<dbReference type="RGD" id="1309564">
    <property type="gene designation" value="Zfp819"/>
</dbReference>
<dbReference type="PROSITE" id="PS50805">
    <property type="entry name" value="KRAB"/>
    <property type="match status" value="1"/>
</dbReference>
<dbReference type="RefSeq" id="XP_063117811.1">
    <property type="nucleotide sequence ID" value="XM_063261741.1"/>
</dbReference>
<dbReference type="FunFam" id="3.30.160.60:FF:000495">
    <property type="entry name" value="zinc finger protein 668"/>
    <property type="match status" value="1"/>
</dbReference>
<dbReference type="HOGENOM" id="CLU_002678_44_18_1"/>
<dbReference type="Gene3D" id="6.10.140.140">
    <property type="match status" value="1"/>
</dbReference>
<name>A0A9K3Y6N2_RAT</name>
<dbReference type="Pfam" id="PF00096">
    <property type="entry name" value="zf-C2H2"/>
    <property type="match status" value="9"/>
</dbReference>
<feature type="domain" description="C2H2-type" evidence="14">
    <location>
        <begin position="334"/>
        <end position="362"/>
    </location>
</feature>
<feature type="domain" description="C2H2-type" evidence="14">
    <location>
        <begin position="559"/>
        <end position="586"/>
    </location>
</feature>
<dbReference type="InterPro" id="IPR036236">
    <property type="entry name" value="Znf_C2H2_sf"/>
</dbReference>
<comment type="function">
    <text evidence="1">May be involved in transcriptional regulation.</text>
</comment>
<keyword evidence="11" id="KW-0539">Nucleus</keyword>
<comment type="subcellular location">
    <subcellularLocation>
        <location evidence="2">Nucleus</location>
    </subcellularLocation>
</comment>
<dbReference type="FunFam" id="3.30.160.60:FF:002254">
    <property type="entry name" value="Zinc finger protein 540"/>
    <property type="match status" value="1"/>
</dbReference>
<evidence type="ECO:0000259" key="15">
    <source>
        <dbReference type="PROSITE" id="PS50805"/>
    </source>
</evidence>
<feature type="domain" description="C2H2-type" evidence="14">
    <location>
        <begin position="363"/>
        <end position="390"/>
    </location>
</feature>
<dbReference type="SUPFAM" id="SSF109640">
    <property type="entry name" value="KRAB domain (Kruppel-associated box)"/>
    <property type="match status" value="1"/>
</dbReference>
<evidence type="ECO:0000256" key="9">
    <source>
        <dbReference type="ARBA" id="ARBA00023125"/>
    </source>
</evidence>
<dbReference type="FunFam" id="3.30.160.60:FF:001745">
    <property type="entry name" value="Zinc finger protein 658"/>
    <property type="match status" value="1"/>
</dbReference>
<dbReference type="RefSeq" id="XP_017444618.1">
    <property type="nucleotide sequence ID" value="XM_017589129.3"/>
</dbReference>
<dbReference type="RefSeq" id="XP_063117801.1">
    <property type="nucleotide sequence ID" value="XM_063261731.1"/>
</dbReference>
<evidence type="ECO:0000256" key="4">
    <source>
        <dbReference type="ARBA" id="ARBA00022723"/>
    </source>
</evidence>
<feature type="compositionally biased region" description="Polar residues" evidence="13">
    <location>
        <begin position="202"/>
        <end position="220"/>
    </location>
</feature>
<evidence type="ECO:0000313" key="18">
    <source>
        <dbReference type="RGD" id="1309564"/>
    </source>
</evidence>
<dbReference type="SUPFAM" id="SSF57667">
    <property type="entry name" value="beta-beta-alpha zinc fingers"/>
    <property type="match status" value="6"/>
</dbReference>
<gene>
    <name evidence="16 18" type="primary">Zfp819</name>
    <name evidence="17" type="synonym">RGD1309564</name>
    <name evidence="17" type="ORF">rCG_54402</name>
</gene>
<evidence type="ECO:0000256" key="13">
    <source>
        <dbReference type="SAM" id="MobiDB-lite"/>
    </source>
</evidence>
<dbReference type="PANTHER" id="PTHR24393">
    <property type="entry name" value="ZINC FINGER PROTEIN"/>
    <property type="match status" value="1"/>
</dbReference>
<reference evidence="16" key="1">
    <citation type="journal article" date="2004" name="Genome Res.">
        <title>The status, quality, and expansion of the NIH full-length cDNA project: the Mammalian Gene Collection (MGC).</title>
        <authorList>
            <consortium name="The MGC Project Team"/>
            <person name="Gerhard D.S."/>
            <person name="Wagner L."/>
            <person name="Feingold E.A."/>
            <person name="Shenmen C.M."/>
            <person name="Grouse L.H."/>
            <person name="Schuler G."/>
            <person name="Klein S.L."/>
            <person name="Old S."/>
            <person name="Rasooly R."/>
            <person name="Good P."/>
            <person name="Guyer M."/>
            <person name="Peck A.M."/>
            <person name="Derge J.G."/>
            <person name="Lipman D."/>
            <person name="Collins F.S."/>
            <person name="Jang W."/>
            <person name="Sherry S."/>
            <person name="Feolo M."/>
            <person name="Misquitta L."/>
            <person name="Lee E."/>
            <person name="Rotmistrovsky K."/>
            <person name="Greenhut S.F."/>
            <person name="Schaefer C.F."/>
            <person name="Buetow K."/>
            <person name="Bonner T.I."/>
            <person name="Haussler D."/>
            <person name="Kent J."/>
            <person name="Kiekhaus M."/>
            <person name="Furey T."/>
            <person name="Brent M."/>
            <person name="Prange C."/>
            <person name="Schreiber K."/>
            <person name="Shapiro N."/>
            <person name="Bhat N.K."/>
            <person name="Hopkins R.F."/>
            <person name="Hsie F."/>
            <person name="Driscoll T."/>
            <person name="Soares M.B."/>
            <person name="Casavant T.L."/>
            <person name="Scheetz T.E."/>
            <person name="Brown-stein M.J."/>
            <person name="Usdin T.B."/>
            <person name="Toshiyuki S."/>
            <person name="Carninci P."/>
            <person name="Piao Y."/>
            <person name="Dudekula D.B."/>
            <person name="Ko M.S."/>
            <person name="Kawakami K."/>
            <person name="Suzuki Y."/>
            <person name="Sugano S."/>
            <person name="Gruber C.E."/>
            <person name="Smith M.R."/>
            <person name="Simmons B."/>
            <person name="Moore T."/>
            <person name="Waterman R."/>
            <person name="Johnson S.L."/>
            <person name="Ruan Y."/>
            <person name="Wei C.L."/>
            <person name="Mathavan S."/>
            <person name="Gunaratne P.H."/>
            <person name="Wu J."/>
            <person name="Garcia A.M."/>
            <person name="Hulyk S.W."/>
            <person name="Fuh E."/>
            <person name="Yuan Y."/>
            <person name="Sneed A."/>
            <person name="Kowis C."/>
            <person name="Hodgson A."/>
            <person name="Muzny D.M."/>
            <person name="McPherson J."/>
            <person name="Gibbs R.A."/>
            <person name="Fahey J."/>
            <person name="Helton E."/>
            <person name="Ketteman M."/>
            <person name="Madan A."/>
            <person name="Rodrigues S."/>
            <person name="Sanchez A."/>
            <person name="Whiting M."/>
            <person name="Madari A."/>
            <person name="Young A.C."/>
            <person name="Wetherby K.D."/>
            <person name="Granite S.J."/>
            <person name="Kwong P.N."/>
            <person name="Brinkley C.P."/>
            <person name="Pearson R.L."/>
            <person name="Bouffard G.G."/>
            <person name="Blakesly R.W."/>
            <person name="Green E.D."/>
            <person name="Dickson M.C."/>
            <person name="Rodriguez A.C."/>
            <person name="Grimwood J."/>
            <person name="Schmutz J."/>
            <person name="Myers R.M."/>
            <person name="Butterfield Y.S."/>
            <person name="Griffith M."/>
            <person name="Griffith O.L."/>
            <person name="Krzywinski M.I."/>
            <person name="Liao N."/>
            <person name="Morin R."/>
            <person name="Morrin R."/>
            <person name="Palmquist D."/>
            <person name="Petrescu A.S."/>
            <person name="Skalska U."/>
            <person name="Smailus D.E."/>
            <person name="Stott J.M."/>
            <person name="Schnerch A."/>
            <person name="Schein J.E."/>
            <person name="Jones S.J."/>
            <person name="Holt R.A."/>
            <person name="Baross A."/>
            <person name="Marra M.A."/>
            <person name="Clifton S."/>
            <person name="Makowski K.A."/>
            <person name="Bosak S."/>
            <person name="Malek J."/>
        </authorList>
    </citation>
    <scope>NUCLEOTIDE SEQUENCE [LARGE SCALE MRNA]</scope>
    <source>
        <tissue evidence="16">Testis</tissue>
    </source>
</reference>
<dbReference type="GO" id="GO:0005634">
    <property type="term" value="C:nucleus"/>
    <property type="evidence" value="ECO:0007669"/>
    <property type="project" value="UniProtKB-SubCell"/>
</dbReference>
<reference evidence="17" key="2">
    <citation type="journal article" date="2005" name="Genome Res.">
        <title>Gene and alternative splicing annotation with AIR.</title>
        <authorList>
            <person name="Florea L."/>
            <person name="Di Francesco V."/>
            <person name="Miller J."/>
            <person name="Turner R."/>
            <person name="Yao A."/>
            <person name="Harris M."/>
            <person name="Walenz B."/>
            <person name="Mobarry C."/>
            <person name="Merkulov G.V."/>
            <person name="Charlab R."/>
            <person name="Dew I."/>
            <person name="Deng Z."/>
            <person name="Istrail S."/>
            <person name="Li P."/>
            <person name="Sutton G."/>
        </authorList>
    </citation>
    <scope>NUCLEOTIDE SEQUENCE</scope>
    <source>
        <strain evidence="17">BN</strain>
    </source>
</reference>
<comment type="similarity">
    <text evidence="3">Belongs to the krueppel C2H2-type zinc-finger protein family.</text>
</comment>
<evidence type="ECO:0000256" key="7">
    <source>
        <dbReference type="ARBA" id="ARBA00022833"/>
    </source>
</evidence>
<feature type="domain" description="C2H2-type" evidence="14">
    <location>
        <begin position="503"/>
        <end position="530"/>
    </location>
</feature>
<evidence type="ECO:0000256" key="3">
    <source>
        <dbReference type="ARBA" id="ARBA00006991"/>
    </source>
</evidence>
<dbReference type="FunFam" id="3.30.160.60:FF:001576">
    <property type="entry name" value="HKR1, GLI-Kruppel zinc finger family member"/>
    <property type="match status" value="1"/>
</dbReference>
<keyword evidence="5" id="KW-0677">Repeat</keyword>
<dbReference type="GeneID" id="308561"/>
<keyword evidence="10" id="KW-0804">Transcription</keyword>
<evidence type="ECO:0000256" key="12">
    <source>
        <dbReference type="PROSITE-ProRule" id="PRU00042"/>
    </source>
</evidence>
<dbReference type="KEGG" id="rno:308561"/>
<accession>A0A9K3Y6N2</accession>
<dbReference type="EMBL" id="CH473979">
    <property type="protein sequence ID" value="EDM07545.1"/>
    <property type="molecule type" value="Genomic_DNA"/>
</dbReference>
<dbReference type="OMA" id="EETRYEC"/>
<dbReference type="RefSeq" id="NP_001014039.1">
    <property type="nucleotide sequence ID" value="NM_001014017.2"/>
</dbReference>
<evidence type="ECO:0000256" key="5">
    <source>
        <dbReference type="ARBA" id="ARBA00022737"/>
    </source>
</evidence>
<keyword evidence="6 12" id="KW-0863">Zinc-finger</keyword>
<keyword evidence="8" id="KW-0805">Transcription regulation</keyword>
<dbReference type="GO" id="GO:0006355">
    <property type="term" value="P:regulation of DNA-templated transcription"/>
    <property type="evidence" value="ECO:0007669"/>
    <property type="project" value="InterPro"/>
</dbReference>
<dbReference type="RefSeq" id="XP_038967717.1">
    <property type="nucleotide sequence ID" value="XM_039111789.2"/>
</dbReference>
<dbReference type="Gene3D" id="3.30.160.60">
    <property type="entry name" value="Classic Zinc Finger"/>
    <property type="match status" value="10"/>
</dbReference>
<evidence type="ECO:0000256" key="8">
    <source>
        <dbReference type="ARBA" id="ARBA00023015"/>
    </source>
</evidence>
<feature type="domain" description="C2H2-type" evidence="14">
    <location>
        <begin position="531"/>
        <end position="558"/>
    </location>
</feature>
<evidence type="ECO:0000256" key="2">
    <source>
        <dbReference type="ARBA" id="ARBA00004123"/>
    </source>
</evidence>
<evidence type="ECO:0000313" key="17">
    <source>
        <dbReference type="EMBL" id="EDM07545.1"/>
    </source>
</evidence>
<dbReference type="GO" id="GO:0003677">
    <property type="term" value="F:DNA binding"/>
    <property type="evidence" value="ECO:0007669"/>
    <property type="project" value="UniProtKB-KW"/>
</dbReference>
<dbReference type="SMART" id="SM00355">
    <property type="entry name" value="ZnF_C2H2"/>
    <property type="match status" value="11"/>
</dbReference>
<evidence type="ECO:0000256" key="11">
    <source>
        <dbReference type="ARBA" id="ARBA00023242"/>
    </source>
</evidence>
<feature type="domain" description="C2H2-type" evidence="14">
    <location>
        <begin position="391"/>
        <end position="418"/>
    </location>
</feature>
<proteinExistence type="evidence at transcript level"/>
<feature type="domain" description="C2H2-type" evidence="14">
    <location>
        <begin position="447"/>
        <end position="474"/>
    </location>
</feature>
<feature type="region of interest" description="Disordered" evidence="13">
    <location>
        <begin position="198"/>
        <end position="221"/>
    </location>
</feature>
<dbReference type="GO" id="GO:0008270">
    <property type="term" value="F:zinc ion binding"/>
    <property type="evidence" value="ECO:0007669"/>
    <property type="project" value="UniProtKB-KW"/>
</dbReference>
<feature type="domain" description="C2H2-type" evidence="14">
    <location>
        <begin position="419"/>
        <end position="446"/>
    </location>
</feature>
<evidence type="ECO:0000256" key="6">
    <source>
        <dbReference type="ARBA" id="ARBA00022771"/>
    </source>
</evidence>
<dbReference type="FunFam" id="3.30.160.60:FF:002343">
    <property type="entry name" value="Zinc finger protein 33A"/>
    <property type="match status" value="1"/>
</dbReference>
<feature type="domain" description="C2H2-type" evidence="14">
    <location>
        <begin position="587"/>
        <end position="614"/>
    </location>
</feature>
<dbReference type="PROSITE" id="PS50157">
    <property type="entry name" value="ZINC_FINGER_C2H2_2"/>
    <property type="match status" value="11"/>
</dbReference>
<dbReference type="CTD" id="74400"/>
<reference evidence="17" key="3">
    <citation type="submission" date="2005-09" db="EMBL/GenBank/DDBJ databases">
        <authorList>
            <person name="Mural R.J."/>
            <person name="Li P.W."/>
            <person name="Adams M.D."/>
            <person name="Amanatides P.G."/>
            <person name="Baden-Tillson H."/>
            <person name="Barnstead M."/>
            <person name="Chin S.H."/>
            <person name="Dew I."/>
            <person name="Evans C.A."/>
            <person name="Ferriera S."/>
            <person name="Flanigan M."/>
            <person name="Fosler C."/>
            <person name="Glodek A."/>
            <person name="Gu Z."/>
            <person name="Holt R.A."/>
            <person name="Jennings D."/>
            <person name="Kraft C.L."/>
            <person name="Lu F."/>
            <person name="Nguyen T."/>
            <person name="Nusskern D.R."/>
            <person name="Pfannkoch C.M."/>
            <person name="Sitter C."/>
            <person name="Sutton G.G."/>
            <person name="Venter J.C."/>
            <person name="Wang Z."/>
            <person name="Woodage T."/>
            <person name="Zheng X.H."/>
            <person name="Zhong F."/>
        </authorList>
    </citation>
    <scope>NUCLEOTIDE SEQUENCE</scope>
    <source>
        <strain evidence="17">BN</strain>
    </source>
</reference>
<dbReference type="CDD" id="cd07765">
    <property type="entry name" value="KRAB_A-box"/>
    <property type="match status" value="1"/>
</dbReference>
<dbReference type="SMART" id="SM00349">
    <property type="entry name" value="KRAB"/>
    <property type="match status" value="1"/>
</dbReference>
<dbReference type="RefSeq" id="XP_006229108.1">
    <property type="nucleotide sequence ID" value="XM_006229046.5"/>
</dbReference>
<evidence type="ECO:0000256" key="1">
    <source>
        <dbReference type="ARBA" id="ARBA00003767"/>
    </source>
</evidence>
<dbReference type="Pfam" id="PF01352">
    <property type="entry name" value="KRAB"/>
    <property type="match status" value="1"/>
</dbReference>
<keyword evidence="4" id="KW-0479">Metal-binding</keyword>
<dbReference type="InterPro" id="IPR001909">
    <property type="entry name" value="KRAB"/>
</dbReference>
<dbReference type="Proteomes" id="UP000234681">
    <property type="component" value="Chromosome 1"/>
</dbReference>